<dbReference type="Proteomes" id="UP001213000">
    <property type="component" value="Unassembled WGS sequence"/>
</dbReference>
<evidence type="ECO:0000313" key="2">
    <source>
        <dbReference type="EMBL" id="KAJ3574061.1"/>
    </source>
</evidence>
<feature type="compositionally biased region" description="Low complexity" evidence="1">
    <location>
        <begin position="20"/>
        <end position="29"/>
    </location>
</feature>
<reference evidence="2" key="1">
    <citation type="submission" date="2022-07" db="EMBL/GenBank/DDBJ databases">
        <title>Genome Sequence of Leucocoprinus birnbaumii.</title>
        <authorList>
            <person name="Buettner E."/>
        </authorList>
    </citation>
    <scope>NUCLEOTIDE SEQUENCE</scope>
    <source>
        <strain evidence="2">VT141</strain>
    </source>
</reference>
<accession>A0AAD5YXJ2</accession>
<name>A0AAD5YXJ2_9AGAR</name>
<comment type="caution">
    <text evidence="2">The sequence shown here is derived from an EMBL/GenBank/DDBJ whole genome shotgun (WGS) entry which is preliminary data.</text>
</comment>
<proteinExistence type="predicted"/>
<gene>
    <name evidence="2" type="ORF">NP233_g2035</name>
</gene>
<dbReference type="PANTHER" id="PTHR39474:SF1">
    <property type="entry name" value="FUNGAL SPECIFIC TRANSCRIPTION FACTOR"/>
    <property type="match status" value="1"/>
</dbReference>
<organism evidence="2 3">
    <name type="scientific">Leucocoprinus birnbaumii</name>
    <dbReference type="NCBI Taxonomy" id="56174"/>
    <lineage>
        <taxon>Eukaryota</taxon>
        <taxon>Fungi</taxon>
        <taxon>Dikarya</taxon>
        <taxon>Basidiomycota</taxon>
        <taxon>Agaricomycotina</taxon>
        <taxon>Agaricomycetes</taxon>
        <taxon>Agaricomycetidae</taxon>
        <taxon>Agaricales</taxon>
        <taxon>Agaricineae</taxon>
        <taxon>Agaricaceae</taxon>
        <taxon>Leucocoprinus</taxon>
    </lineage>
</organism>
<protein>
    <recommendedName>
        <fullName evidence="4">Fungal specific transcription factor</fullName>
    </recommendedName>
</protein>
<dbReference type="PANTHER" id="PTHR39474">
    <property type="entry name" value="UNNAMED PRODUCT"/>
    <property type="match status" value="1"/>
</dbReference>
<sequence>MSQETSSSTTPSGLLPPPSSDESSSTSKSATQITVGGDAISLVDELGPTVVNSDGTLSRIANWSSMTSEERERIVRVLGKRNKLRLESEVRKLEDVREG</sequence>
<feature type="compositionally biased region" description="Low complexity" evidence="1">
    <location>
        <begin position="1"/>
        <end position="13"/>
    </location>
</feature>
<dbReference type="EMBL" id="JANIEX010000082">
    <property type="protein sequence ID" value="KAJ3574061.1"/>
    <property type="molecule type" value="Genomic_DNA"/>
</dbReference>
<evidence type="ECO:0000313" key="3">
    <source>
        <dbReference type="Proteomes" id="UP001213000"/>
    </source>
</evidence>
<keyword evidence="3" id="KW-1185">Reference proteome</keyword>
<dbReference type="AlphaFoldDB" id="A0AAD5YXJ2"/>
<evidence type="ECO:0008006" key="4">
    <source>
        <dbReference type="Google" id="ProtNLM"/>
    </source>
</evidence>
<evidence type="ECO:0000256" key="1">
    <source>
        <dbReference type="SAM" id="MobiDB-lite"/>
    </source>
</evidence>
<feature type="region of interest" description="Disordered" evidence="1">
    <location>
        <begin position="1"/>
        <end position="32"/>
    </location>
</feature>